<proteinExistence type="predicted"/>
<organism evidence="1 2">
    <name type="scientific">Sphagnum magellanicum</name>
    <dbReference type="NCBI Taxonomy" id="128215"/>
    <lineage>
        <taxon>Eukaryota</taxon>
        <taxon>Viridiplantae</taxon>
        <taxon>Streptophyta</taxon>
        <taxon>Embryophyta</taxon>
        <taxon>Bryophyta</taxon>
        <taxon>Sphagnophytina</taxon>
        <taxon>Sphagnopsida</taxon>
        <taxon>Sphagnales</taxon>
        <taxon>Sphagnaceae</taxon>
        <taxon>Sphagnum</taxon>
    </lineage>
</organism>
<dbReference type="EMBL" id="CM038913">
    <property type="protein sequence ID" value="KAH9558254.1"/>
    <property type="molecule type" value="Genomic_DNA"/>
</dbReference>
<accession>A0ACB8HPS7</accession>
<comment type="caution">
    <text evidence="1">The sequence shown here is derived from an EMBL/GenBank/DDBJ whole genome shotgun (WGS) entry which is preliminary data.</text>
</comment>
<evidence type="ECO:0000313" key="1">
    <source>
        <dbReference type="EMBL" id="KAH9558254.1"/>
    </source>
</evidence>
<sequence length="1065" mass="116012">MNLQIISQSSAESELTGRLLLSKLGAENNSEYSACGSTITEDLPDSVDHHHHHHQAMSEAATHLLPTATIPTAIMSNNLVSKTRNTHAQPRVGNQAKSMEPPAQEGSNNTPAHLEFDEGRKEIRAIVSKLSELGILRHSAGGLKATEAELANTQSSYYLLPPLPAHMAKLLCAKSTHKKTETQNSVEAVNHSSKEKHDAMAPDNAMEKGVLSSQAAVADTARNEAPGAMLEPKSQLLTEMLRHGEESQLSTSGDNLTAAANELGVKRAASHAADQAGERNLLQGQAGVMNENLQCTEDKSSKTLRDIIKPCSSNVMKEPTIASGPQYRKPPQEDQMHIDNQGEVTTQIIELVNEPDVKTDQEKQEIVDDGSSCKPVGIPAYIAEEGEIIEDGVLMKAAGETTILKHGLVSEDSVRRTSGGATIKNVSEDGSDTNPPRPLAAVGKDDTLTTAAMLPPQIMAGKQHGDHQSSERAVVEHHKLMLPHYPHHAGLETENRYTVKQLLLPQAAASGGYHQPCEMFKHAQQQRSGVLQTLYDSHETMSHQAAAAAEELWRLHLYNQRRQQQFAPPLTSCNHQLPAAAASQPQSSSSSDAARCGNPKTNVGCDSPPEKEALVAADASRPTAAAGCSSENNNVVASEDSRPLLPDPAYATHAAAVAAVARMPNLPEYWLQYQRRFLKTQQADVARDDGAAASHLQPHLASSDRSSDGVQSRKAENLVDPSGRLPLLQWPHRLLPSNNKPLFSPRPHLQQHRASSQSSSSQQPWLQGGTHHRRGGTSSSSTRIPGGPHHFSNNTHGGQQPTSRGGQQVHRKPGVTRAPGGVTRPQFPRQLLLQEHHHHRGVLGYPTHLFHQALLQQMIALQAADAHQTTAAAVGCPRHWRRIKRDFTARGDSSSSSSAPPYQPQQVWQQQHGGQSRRSQSSTSVYTYRSQNSNNSGWDQTTARHDHEEKEQRVAANSSYSSNESAQQQQQQFEKDQQINQQPAAAAASQPIMQHHTLRFPPNMKWQRVPNDRNSLQTLVKTPGNIPDEETLQSKHIATACNCEHCRAKSMMSLEASPREVLAVS</sequence>
<gene>
    <name evidence="1" type="ORF">CY35_07G128500</name>
</gene>
<protein>
    <submittedName>
        <fullName evidence="1">Uncharacterized protein</fullName>
    </submittedName>
</protein>
<name>A0ACB8HPS7_9BRYO</name>
<keyword evidence="2" id="KW-1185">Reference proteome</keyword>
<dbReference type="Proteomes" id="UP000828922">
    <property type="component" value="Linkage Group LG07"/>
</dbReference>
<evidence type="ECO:0000313" key="2">
    <source>
        <dbReference type="Proteomes" id="UP000828922"/>
    </source>
</evidence>
<reference evidence="2" key="1">
    <citation type="journal article" date="2022" name="New Phytol.">
        <title>Phylogenomic structure and speciation in an emerging model: the Sphagnum magellanicum complex (Bryophyta).</title>
        <authorList>
            <person name="Shaw A.J."/>
            <person name="Piatkowski B."/>
            <person name="Duffy A.M."/>
            <person name="Aguero B."/>
            <person name="Imwattana K."/>
            <person name="Nieto-Lugilde M."/>
            <person name="Healey A."/>
            <person name="Weston D.J."/>
            <person name="Patel M.N."/>
            <person name="Schmutz J."/>
            <person name="Grimwood J."/>
            <person name="Yavitt J.B."/>
            <person name="Hassel K."/>
            <person name="Stenoien H.K."/>
            <person name="Flatberg K.I."/>
            <person name="Bickford C.P."/>
            <person name="Hicks K.A."/>
        </authorList>
    </citation>
    <scope>NUCLEOTIDE SEQUENCE [LARGE SCALE GENOMIC DNA]</scope>
</reference>